<dbReference type="GO" id="GO:0000124">
    <property type="term" value="C:SAGA complex"/>
    <property type="evidence" value="ECO:0007669"/>
    <property type="project" value="UniProtKB-ARBA"/>
</dbReference>
<comment type="subcellular location">
    <subcellularLocation>
        <location evidence="1">Nucleus</location>
    </subcellularLocation>
</comment>
<evidence type="ECO:0000256" key="1">
    <source>
        <dbReference type="ARBA" id="ARBA00004123"/>
    </source>
</evidence>
<evidence type="ECO:0000256" key="3">
    <source>
        <dbReference type="ARBA" id="ARBA00023163"/>
    </source>
</evidence>
<protein>
    <submittedName>
        <fullName evidence="6">Uncharacterized protein</fullName>
    </submittedName>
</protein>
<evidence type="ECO:0000313" key="6">
    <source>
        <dbReference type="EMBL" id="GJN01472.1"/>
    </source>
</evidence>
<evidence type="ECO:0000256" key="4">
    <source>
        <dbReference type="ARBA" id="ARBA00023242"/>
    </source>
</evidence>
<dbReference type="Proteomes" id="UP001054889">
    <property type="component" value="Unassembled WGS sequence"/>
</dbReference>
<keyword evidence="2" id="KW-0805">Transcription regulation</keyword>
<dbReference type="AlphaFoldDB" id="A0AAV5CSK9"/>
<evidence type="ECO:0000313" key="7">
    <source>
        <dbReference type="Proteomes" id="UP001054889"/>
    </source>
</evidence>
<name>A0AAV5CSK9_ELECO</name>
<dbReference type="GO" id="GO:0003713">
    <property type="term" value="F:transcription coactivator activity"/>
    <property type="evidence" value="ECO:0007669"/>
    <property type="project" value="TreeGrafter"/>
</dbReference>
<evidence type="ECO:0000256" key="2">
    <source>
        <dbReference type="ARBA" id="ARBA00023015"/>
    </source>
</evidence>
<feature type="region of interest" description="Disordered" evidence="5">
    <location>
        <begin position="1"/>
        <end position="32"/>
    </location>
</feature>
<keyword evidence="3" id="KW-0804">Transcription</keyword>
<dbReference type="GO" id="GO:0006357">
    <property type="term" value="P:regulation of transcription by RNA polymerase II"/>
    <property type="evidence" value="ECO:0007669"/>
    <property type="project" value="TreeGrafter"/>
</dbReference>
<proteinExistence type="predicted"/>
<evidence type="ECO:0000256" key="5">
    <source>
        <dbReference type="SAM" id="MobiDB-lite"/>
    </source>
</evidence>
<dbReference type="EMBL" id="BQKI01000009">
    <property type="protein sequence ID" value="GJN01472.1"/>
    <property type="molecule type" value="Genomic_DNA"/>
</dbReference>
<keyword evidence="4" id="KW-0539">Nucleus</keyword>
<dbReference type="InterPro" id="IPR024738">
    <property type="entry name" value="Hfi1/Tada1"/>
</dbReference>
<comment type="caution">
    <text evidence="6">The sequence shown here is derived from an EMBL/GenBank/DDBJ whole genome shotgun (WGS) entry which is preliminary data.</text>
</comment>
<dbReference type="GO" id="GO:0005634">
    <property type="term" value="C:nucleus"/>
    <property type="evidence" value="ECO:0007669"/>
    <property type="project" value="UniProtKB-SubCell"/>
</dbReference>
<organism evidence="6 7">
    <name type="scientific">Eleusine coracana subsp. coracana</name>
    <dbReference type="NCBI Taxonomy" id="191504"/>
    <lineage>
        <taxon>Eukaryota</taxon>
        <taxon>Viridiplantae</taxon>
        <taxon>Streptophyta</taxon>
        <taxon>Embryophyta</taxon>
        <taxon>Tracheophyta</taxon>
        <taxon>Spermatophyta</taxon>
        <taxon>Magnoliopsida</taxon>
        <taxon>Liliopsida</taxon>
        <taxon>Poales</taxon>
        <taxon>Poaceae</taxon>
        <taxon>PACMAD clade</taxon>
        <taxon>Chloridoideae</taxon>
        <taxon>Cynodonteae</taxon>
        <taxon>Eleusininae</taxon>
        <taxon>Eleusine</taxon>
    </lineage>
</organism>
<sequence>MDTVREETWPVGARRQQQQTSAPQPSPLLPPLQNGRINLRELKSQMEKRLGPDRSRRYFSYFNDYMSQRLSKSDFDKLCLLTLGEENRQLHIRLILSVLYNAYQAKCPPPPDVGRPVAPSAKHVSQATEAFSACNGDARLLQVQGLRPMGTTQVHPLKDQMNNMVPNSRSGAAINHTQVVRGVSTAPENGTVSSLELKRPVHFQQCEPAEPLAKHPRVEQLPPDNMLLQRISMSGAAGHSKELLKSPVRAPLGIPFCSASVGGAWKSLPPPMSAGEDRFTNCLEHGGLFNTELLHRRMEKTAETLGLAGVTMDCAELLNICLDKYMKNLIRSSVELVGGSIQSNSRKGIPYKQQAYEKQINGVRLPSHVHLQSGSGPSGATSDIISNHLISINDFKVAMQLNPQQLGEDWPVLLEKICLCSPEEND</sequence>
<accession>A0AAV5CSK9</accession>
<gene>
    <name evidence="6" type="primary">ga18741</name>
    <name evidence="6" type="ORF">PR202_ga18741</name>
</gene>
<reference evidence="6" key="2">
    <citation type="submission" date="2021-12" db="EMBL/GenBank/DDBJ databases">
        <title>Resequencing data analysis of finger millet.</title>
        <authorList>
            <person name="Hatakeyama M."/>
            <person name="Aluri S."/>
            <person name="Balachadran M.T."/>
            <person name="Sivarajan S.R."/>
            <person name="Poveda L."/>
            <person name="Shimizu-Inatsugi R."/>
            <person name="Schlapbach R."/>
            <person name="Sreeman S.M."/>
            <person name="Shimizu K.K."/>
        </authorList>
    </citation>
    <scope>NUCLEOTIDE SEQUENCE</scope>
</reference>
<dbReference type="PANTHER" id="PTHR21277:SF5">
    <property type="entry name" value="TRANSCRIPTIONAL ADAPTER 1"/>
    <property type="match status" value="1"/>
</dbReference>
<keyword evidence="7" id="KW-1185">Reference proteome</keyword>
<reference evidence="6" key="1">
    <citation type="journal article" date="2018" name="DNA Res.">
        <title>Multiple hybrid de novo genome assembly of finger millet, an orphan allotetraploid crop.</title>
        <authorList>
            <person name="Hatakeyama M."/>
            <person name="Aluri S."/>
            <person name="Balachadran M.T."/>
            <person name="Sivarajan S.R."/>
            <person name="Patrignani A."/>
            <person name="Gruter S."/>
            <person name="Poveda L."/>
            <person name="Shimizu-Inatsugi R."/>
            <person name="Baeten J."/>
            <person name="Francoijs K.J."/>
            <person name="Nataraja K.N."/>
            <person name="Reddy Y.A.N."/>
            <person name="Phadnis S."/>
            <person name="Ravikumar R.L."/>
            <person name="Schlapbach R."/>
            <person name="Sreeman S.M."/>
            <person name="Shimizu K.K."/>
        </authorList>
    </citation>
    <scope>NUCLEOTIDE SEQUENCE</scope>
</reference>
<dbReference type="PANTHER" id="PTHR21277">
    <property type="entry name" value="TRANSCRIPTIONAL ADAPTER 1"/>
    <property type="match status" value="1"/>
</dbReference>
<dbReference type="Pfam" id="PF12767">
    <property type="entry name" value="SAGA-Tad1"/>
    <property type="match status" value="1"/>
</dbReference>